<evidence type="ECO:0000313" key="2">
    <source>
        <dbReference type="EMBL" id="CBN74895.1"/>
    </source>
</evidence>
<feature type="compositionally biased region" description="Basic and acidic residues" evidence="1">
    <location>
        <begin position="154"/>
        <end position="163"/>
    </location>
</feature>
<dbReference type="OMA" id="WEVQYLV"/>
<proteinExistence type="predicted"/>
<dbReference type="Proteomes" id="UP000002630">
    <property type="component" value="Linkage Group LG10"/>
</dbReference>
<dbReference type="eggNOG" id="ENOG502S1R9">
    <property type="taxonomic scope" value="Eukaryota"/>
</dbReference>
<dbReference type="EMBL" id="FN649735">
    <property type="protein sequence ID" value="CBN74895.1"/>
    <property type="molecule type" value="Genomic_DNA"/>
</dbReference>
<protein>
    <submittedName>
        <fullName evidence="2">Uncharacterized protein</fullName>
    </submittedName>
</protein>
<dbReference type="EMBL" id="FN648774">
    <property type="protein sequence ID" value="CBN74895.1"/>
    <property type="molecule type" value="Genomic_DNA"/>
</dbReference>
<reference evidence="2 3" key="1">
    <citation type="journal article" date="2010" name="Nature">
        <title>The Ectocarpus genome and the independent evolution of multicellularity in brown algae.</title>
        <authorList>
            <person name="Cock J.M."/>
            <person name="Sterck L."/>
            <person name="Rouze P."/>
            <person name="Scornet D."/>
            <person name="Allen A.E."/>
            <person name="Amoutzias G."/>
            <person name="Anthouard V."/>
            <person name="Artiguenave F."/>
            <person name="Aury J.M."/>
            <person name="Badger J.H."/>
            <person name="Beszteri B."/>
            <person name="Billiau K."/>
            <person name="Bonnet E."/>
            <person name="Bothwell J.H."/>
            <person name="Bowler C."/>
            <person name="Boyen C."/>
            <person name="Brownlee C."/>
            <person name="Carrano C.J."/>
            <person name="Charrier B."/>
            <person name="Cho G.Y."/>
            <person name="Coelho S.M."/>
            <person name="Collen J."/>
            <person name="Corre E."/>
            <person name="Da Silva C."/>
            <person name="Delage L."/>
            <person name="Delaroque N."/>
            <person name="Dittami S.M."/>
            <person name="Doulbeau S."/>
            <person name="Elias M."/>
            <person name="Farnham G."/>
            <person name="Gachon C.M."/>
            <person name="Gschloessl B."/>
            <person name="Heesch S."/>
            <person name="Jabbari K."/>
            <person name="Jubin C."/>
            <person name="Kawai H."/>
            <person name="Kimura K."/>
            <person name="Kloareg B."/>
            <person name="Kupper F.C."/>
            <person name="Lang D."/>
            <person name="Le Bail A."/>
            <person name="Leblanc C."/>
            <person name="Lerouge P."/>
            <person name="Lohr M."/>
            <person name="Lopez P.J."/>
            <person name="Martens C."/>
            <person name="Maumus F."/>
            <person name="Michel G."/>
            <person name="Miranda-Saavedra D."/>
            <person name="Morales J."/>
            <person name="Moreau H."/>
            <person name="Motomura T."/>
            <person name="Nagasato C."/>
            <person name="Napoli C.A."/>
            <person name="Nelson D.R."/>
            <person name="Nyvall-Collen P."/>
            <person name="Peters A.F."/>
            <person name="Pommier C."/>
            <person name="Potin P."/>
            <person name="Poulain J."/>
            <person name="Quesneville H."/>
            <person name="Read B."/>
            <person name="Rensing S.A."/>
            <person name="Ritter A."/>
            <person name="Rousvoal S."/>
            <person name="Samanta M."/>
            <person name="Samson G."/>
            <person name="Schroeder D.C."/>
            <person name="Segurens B."/>
            <person name="Strittmatter M."/>
            <person name="Tonon T."/>
            <person name="Tregear J.W."/>
            <person name="Valentin K."/>
            <person name="von Dassow P."/>
            <person name="Yamagishi T."/>
            <person name="Van de Peer Y."/>
            <person name="Wincker P."/>
        </authorList>
    </citation>
    <scope>NUCLEOTIDE SEQUENCE [LARGE SCALE GENOMIC DNA]</scope>
    <source>
        <strain evidence="3">Ec32 / CCAP1310/4</strain>
    </source>
</reference>
<sequence>MAKGECKGDQAGDESKMAEDKAVAGVQAKGQDGERETVVPAPLHSLELISVECGPSDCPVDDRLELSMDFALDRPLAGAWWDVKFLVDSVNERHLVRLGATSERDYPRGSCSMHFEVPRVSVEGIKPCTLANTGLLVASLMRRGGENGEPPASAEEKKSGREPGADAVVAQVNLVVQVADVGQGRLMRVIYSPLE</sequence>
<feature type="compositionally biased region" description="Basic and acidic residues" evidence="1">
    <location>
        <begin position="1"/>
        <end position="22"/>
    </location>
</feature>
<dbReference type="OrthoDB" id="203202at2759"/>
<dbReference type="AlphaFoldDB" id="D8LQ03"/>
<keyword evidence="3" id="KW-1185">Reference proteome</keyword>
<evidence type="ECO:0000256" key="1">
    <source>
        <dbReference type="SAM" id="MobiDB-lite"/>
    </source>
</evidence>
<accession>D8LQ03</accession>
<feature type="region of interest" description="Disordered" evidence="1">
    <location>
        <begin position="143"/>
        <end position="163"/>
    </location>
</feature>
<name>D8LQ03_ECTSI</name>
<feature type="region of interest" description="Disordered" evidence="1">
    <location>
        <begin position="1"/>
        <end position="36"/>
    </location>
</feature>
<gene>
    <name evidence="2" type="ORF">Esi_0056_0092</name>
</gene>
<dbReference type="InParanoid" id="D8LQ03"/>
<evidence type="ECO:0000313" key="3">
    <source>
        <dbReference type="Proteomes" id="UP000002630"/>
    </source>
</evidence>
<organism evidence="2 3">
    <name type="scientific">Ectocarpus siliculosus</name>
    <name type="common">Brown alga</name>
    <name type="synonym">Conferva siliculosa</name>
    <dbReference type="NCBI Taxonomy" id="2880"/>
    <lineage>
        <taxon>Eukaryota</taxon>
        <taxon>Sar</taxon>
        <taxon>Stramenopiles</taxon>
        <taxon>Ochrophyta</taxon>
        <taxon>PX clade</taxon>
        <taxon>Phaeophyceae</taxon>
        <taxon>Ectocarpales</taxon>
        <taxon>Ectocarpaceae</taxon>
        <taxon>Ectocarpus</taxon>
    </lineage>
</organism>